<dbReference type="EMBL" id="LSBJ02000001">
    <property type="protein sequence ID" value="OAQ72377.1"/>
    <property type="molecule type" value="Genomic_DNA"/>
</dbReference>
<keyword evidence="1" id="KW-0812">Transmembrane</keyword>
<gene>
    <name evidence="5" type="ORF">VFPPC_00369</name>
</gene>
<dbReference type="SUPFAM" id="SSF49344">
    <property type="entry name" value="CBD9-like"/>
    <property type="match status" value="1"/>
</dbReference>
<evidence type="ECO:0000259" key="4">
    <source>
        <dbReference type="Pfam" id="PF16010"/>
    </source>
</evidence>
<dbReference type="RefSeq" id="XP_018148460.1">
    <property type="nucleotide sequence ID" value="XM_018280400.1"/>
</dbReference>
<dbReference type="STRING" id="1380566.A0A179G3Q9"/>
<dbReference type="Pfam" id="PF16010">
    <property type="entry name" value="CDH-cyt"/>
    <property type="match status" value="1"/>
</dbReference>
<feature type="domain" description="DUF2427" evidence="3">
    <location>
        <begin position="204"/>
        <end position="299"/>
    </location>
</feature>
<dbReference type="PANTHER" id="PTHR47797:SF1">
    <property type="entry name" value="CYTOCHROME B561 DOMAIN-CONTAINING PROTEIN-RELATED"/>
    <property type="match status" value="1"/>
</dbReference>
<feature type="domain" description="Cellobiose dehydrogenase-like cytochrome" evidence="4">
    <location>
        <begin position="20"/>
        <end position="179"/>
    </location>
</feature>
<keyword evidence="1" id="KW-1133">Transmembrane helix</keyword>
<dbReference type="CDD" id="cd08760">
    <property type="entry name" value="Cyt_b561_FRRS1_like"/>
    <property type="match status" value="1"/>
</dbReference>
<dbReference type="InterPro" id="IPR018825">
    <property type="entry name" value="DUF2427"/>
</dbReference>
<name>A0A179G3Q9_METCM</name>
<dbReference type="PANTHER" id="PTHR47797">
    <property type="entry name" value="DEHYDROGENASE, PUTATIVE (AFU_ORTHOLOGUE AFUA_8G05805)-RELATED"/>
    <property type="match status" value="1"/>
</dbReference>
<feature type="transmembrane region" description="Helical" evidence="1">
    <location>
        <begin position="281"/>
        <end position="300"/>
    </location>
</feature>
<dbReference type="Gene3D" id="1.20.120.1770">
    <property type="match status" value="1"/>
</dbReference>
<evidence type="ECO:0008006" key="7">
    <source>
        <dbReference type="Google" id="ProtNLM"/>
    </source>
</evidence>
<dbReference type="Gene3D" id="2.60.40.1210">
    <property type="entry name" value="Cellobiose dehydrogenase, cytochrome domain"/>
    <property type="match status" value="1"/>
</dbReference>
<dbReference type="OrthoDB" id="19261at2759"/>
<feature type="transmembrane region" description="Helical" evidence="1">
    <location>
        <begin position="320"/>
        <end position="340"/>
    </location>
</feature>
<evidence type="ECO:0000259" key="3">
    <source>
        <dbReference type="Pfam" id="PF10348"/>
    </source>
</evidence>
<dbReference type="GeneID" id="28844394"/>
<protein>
    <recommendedName>
        <fullName evidence="7">Integral membrane protein</fullName>
    </recommendedName>
</protein>
<keyword evidence="1" id="KW-0472">Membrane</keyword>
<proteinExistence type="predicted"/>
<feature type="chain" id="PRO_5008102348" description="Integral membrane protein" evidence="2">
    <location>
        <begin position="23"/>
        <end position="391"/>
    </location>
</feature>
<comment type="caution">
    <text evidence="5">The sequence shown here is derived from an EMBL/GenBank/DDBJ whole genome shotgun (WGS) entry which is preliminary data.</text>
</comment>
<keyword evidence="6" id="KW-1185">Reference proteome</keyword>
<accession>A0A179G3Q9</accession>
<dbReference type="Pfam" id="PF10348">
    <property type="entry name" value="DUF2427"/>
    <property type="match status" value="1"/>
</dbReference>
<evidence type="ECO:0000313" key="5">
    <source>
        <dbReference type="EMBL" id="OAQ72377.1"/>
    </source>
</evidence>
<sequence length="391" mass="41997">MQWSTKTAIAAIVATYASTTEAALAAFCPNNGEMCFQWGIPPATNNAKSGNLYFQLRAPASHAWFALGTGSNMRGSSMFVVHHNGKNVTLSTRKGEGHRMPQYQSRSDVRLLPGSGVINGNLVANVLCTRCSDINISDSSPWLSARKIGPPIDSSSPSAPISIHDMYTSFLVNLNQASIAADSNPFLTPATNGGTKPSSSGPSGVVSTVDNSKTLLYAHGIIMAVAFLVGYPVGAALMPLLGKWVIHAGWQMLALAATWAGFAIGYIVSTRSNRFLADSHMVIGLLVIILMMAQPALGWLHHRHFLKHRQRGVISHVHIWHGRGLMLVGIINGGIGLQFARAPSRFVIAYGVVAAITSILYLCGVTFGIFKRRKEQDKRLESSSSMALPKM</sequence>
<dbReference type="CDD" id="cd09630">
    <property type="entry name" value="CDH_like_cytochrome"/>
    <property type="match status" value="1"/>
</dbReference>
<feature type="transmembrane region" description="Helical" evidence="1">
    <location>
        <begin position="216"/>
        <end position="238"/>
    </location>
</feature>
<evidence type="ECO:0000256" key="2">
    <source>
        <dbReference type="SAM" id="SignalP"/>
    </source>
</evidence>
<keyword evidence="2" id="KW-0732">Signal</keyword>
<feature type="transmembrane region" description="Helical" evidence="1">
    <location>
        <begin position="250"/>
        <end position="269"/>
    </location>
</feature>
<dbReference type="InterPro" id="IPR015920">
    <property type="entry name" value="Cellobiose_DH-like_cyt"/>
</dbReference>
<dbReference type="KEGG" id="pchm:VFPPC_00369"/>
<organism evidence="5 6">
    <name type="scientific">Pochonia chlamydosporia 170</name>
    <dbReference type="NCBI Taxonomy" id="1380566"/>
    <lineage>
        <taxon>Eukaryota</taxon>
        <taxon>Fungi</taxon>
        <taxon>Dikarya</taxon>
        <taxon>Ascomycota</taxon>
        <taxon>Pezizomycotina</taxon>
        <taxon>Sordariomycetes</taxon>
        <taxon>Hypocreomycetidae</taxon>
        <taxon>Hypocreales</taxon>
        <taxon>Clavicipitaceae</taxon>
        <taxon>Pochonia</taxon>
    </lineage>
</organism>
<dbReference type="AlphaFoldDB" id="A0A179G3Q9"/>
<evidence type="ECO:0000256" key="1">
    <source>
        <dbReference type="SAM" id="Phobius"/>
    </source>
</evidence>
<reference evidence="5 6" key="1">
    <citation type="journal article" date="2016" name="PLoS Pathog.">
        <title>Biosynthesis of antibiotic leucinostatins in bio-control fungus Purpureocillium lilacinum and their inhibition on phytophthora revealed by genome mining.</title>
        <authorList>
            <person name="Wang G."/>
            <person name="Liu Z."/>
            <person name="Lin R."/>
            <person name="Li E."/>
            <person name="Mao Z."/>
            <person name="Ling J."/>
            <person name="Yang Y."/>
            <person name="Yin W.B."/>
            <person name="Xie B."/>
        </authorList>
    </citation>
    <scope>NUCLEOTIDE SEQUENCE [LARGE SCALE GENOMIC DNA]</scope>
    <source>
        <strain evidence="5">170</strain>
    </source>
</reference>
<dbReference type="Proteomes" id="UP000078397">
    <property type="component" value="Unassembled WGS sequence"/>
</dbReference>
<feature type="transmembrane region" description="Helical" evidence="1">
    <location>
        <begin position="346"/>
        <end position="370"/>
    </location>
</feature>
<feature type="signal peptide" evidence="2">
    <location>
        <begin position="1"/>
        <end position="22"/>
    </location>
</feature>
<evidence type="ECO:0000313" key="6">
    <source>
        <dbReference type="Proteomes" id="UP000078397"/>
    </source>
</evidence>